<feature type="transmembrane region" description="Helical" evidence="6">
    <location>
        <begin position="268"/>
        <end position="285"/>
    </location>
</feature>
<dbReference type="AlphaFoldDB" id="A0A316YSS6"/>
<dbReference type="Proteomes" id="UP000245768">
    <property type="component" value="Unassembled WGS sequence"/>
</dbReference>
<dbReference type="Pfam" id="PF14378">
    <property type="entry name" value="PAP2_3"/>
    <property type="match status" value="2"/>
</dbReference>
<feature type="transmembrane region" description="Helical" evidence="6">
    <location>
        <begin position="54"/>
        <end position="71"/>
    </location>
</feature>
<gene>
    <name evidence="8" type="ORF">FA10DRAFT_239762</name>
</gene>
<feature type="compositionally biased region" description="Acidic residues" evidence="5">
    <location>
        <begin position="442"/>
        <end position="461"/>
    </location>
</feature>
<organism evidence="8 9">
    <name type="scientific">Acaromyces ingoldii</name>
    <dbReference type="NCBI Taxonomy" id="215250"/>
    <lineage>
        <taxon>Eukaryota</taxon>
        <taxon>Fungi</taxon>
        <taxon>Dikarya</taxon>
        <taxon>Basidiomycota</taxon>
        <taxon>Ustilaginomycotina</taxon>
        <taxon>Exobasidiomycetes</taxon>
        <taxon>Exobasidiales</taxon>
        <taxon>Cryptobasidiaceae</taxon>
        <taxon>Acaromyces</taxon>
    </lineage>
</organism>
<evidence type="ECO:0000256" key="6">
    <source>
        <dbReference type="SAM" id="Phobius"/>
    </source>
</evidence>
<dbReference type="InterPro" id="IPR052185">
    <property type="entry name" value="IPC_Synthase-Related"/>
</dbReference>
<proteinExistence type="predicted"/>
<dbReference type="InterPro" id="IPR000326">
    <property type="entry name" value="PAP2/HPO"/>
</dbReference>
<evidence type="ECO:0000259" key="7">
    <source>
        <dbReference type="SMART" id="SM00014"/>
    </source>
</evidence>
<dbReference type="Gene3D" id="1.20.144.10">
    <property type="entry name" value="Phosphatidic acid phosphatase type 2/haloperoxidase"/>
    <property type="match status" value="1"/>
</dbReference>
<keyword evidence="2 6" id="KW-0812">Transmembrane</keyword>
<feature type="transmembrane region" description="Helical" evidence="6">
    <location>
        <begin position="188"/>
        <end position="207"/>
    </location>
</feature>
<accession>A0A316YSS6</accession>
<comment type="subcellular location">
    <subcellularLocation>
        <location evidence="1">Membrane</location>
        <topology evidence="1">Multi-pass membrane protein</topology>
    </subcellularLocation>
</comment>
<feature type="transmembrane region" description="Helical" evidence="6">
    <location>
        <begin position="306"/>
        <end position="324"/>
    </location>
</feature>
<keyword evidence="3 6" id="KW-1133">Transmembrane helix</keyword>
<evidence type="ECO:0000256" key="4">
    <source>
        <dbReference type="ARBA" id="ARBA00023136"/>
    </source>
</evidence>
<evidence type="ECO:0000256" key="3">
    <source>
        <dbReference type="ARBA" id="ARBA00022989"/>
    </source>
</evidence>
<dbReference type="SMART" id="SM00014">
    <property type="entry name" value="acidPPc"/>
    <property type="match status" value="1"/>
</dbReference>
<dbReference type="GeneID" id="37041106"/>
<name>A0A316YSS6_9BASI</name>
<keyword evidence="9" id="KW-1185">Reference proteome</keyword>
<feature type="region of interest" description="Disordered" evidence="5">
    <location>
        <begin position="388"/>
        <end position="475"/>
    </location>
</feature>
<dbReference type="STRING" id="215250.A0A316YSS6"/>
<evidence type="ECO:0000256" key="5">
    <source>
        <dbReference type="SAM" id="MobiDB-lite"/>
    </source>
</evidence>
<dbReference type="GO" id="GO:0030148">
    <property type="term" value="P:sphingolipid biosynthetic process"/>
    <property type="evidence" value="ECO:0007669"/>
    <property type="project" value="TreeGrafter"/>
</dbReference>
<dbReference type="GO" id="GO:0006676">
    <property type="term" value="P:mannosyl diphosphorylinositol ceramide metabolic process"/>
    <property type="evidence" value="ECO:0007669"/>
    <property type="project" value="TreeGrafter"/>
</dbReference>
<dbReference type="InterPro" id="IPR026841">
    <property type="entry name" value="Aur1/Ipt1"/>
</dbReference>
<feature type="transmembrane region" description="Helical" evidence="6">
    <location>
        <begin position="83"/>
        <end position="112"/>
    </location>
</feature>
<feature type="domain" description="Phosphatidic acid phosphatase type 2/haloperoxidase" evidence="7">
    <location>
        <begin position="186"/>
        <end position="345"/>
    </location>
</feature>
<dbReference type="InParanoid" id="A0A316YSS6"/>
<dbReference type="GO" id="GO:0016020">
    <property type="term" value="C:membrane"/>
    <property type="evidence" value="ECO:0007669"/>
    <property type="project" value="UniProtKB-SubCell"/>
</dbReference>
<evidence type="ECO:0000256" key="1">
    <source>
        <dbReference type="ARBA" id="ARBA00004141"/>
    </source>
</evidence>
<reference evidence="8 9" key="1">
    <citation type="journal article" date="2018" name="Mol. Biol. Evol.">
        <title>Broad Genomic Sampling Reveals a Smut Pathogenic Ancestry of the Fungal Clade Ustilaginomycotina.</title>
        <authorList>
            <person name="Kijpornyongpan T."/>
            <person name="Mondo S.J."/>
            <person name="Barry K."/>
            <person name="Sandor L."/>
            <person name="Lee J."/>
            <person name="Lipzen A."/>
            <person name="Pangilinan J."/>
            <person name="LaButti K."/>
            <person name="Hainaut M."/>
            <person name="Henrissat B."/>
            <person name="Grigoriev I.V."/>
            <person name="Spatafora J.W."/>
            <person name="Aime M.C."/>
        </authorList>
    </citation>
    <scope>NUCLEOTIDE SEQUENCE [LARGE SCALE GENOMIC DNA]</scope>
    <source>
        <strain evidence="8 9">MCA 4198</strain>
    </source>
</reference>
<feature type="transmembrane region" description="Helical" evidence="6">
    <location>
        <begin position="330"/>
        <end position="346"/>
    </location>
</feature>
<protein>
    <submittedName>
        <fullName evidence="8">PAP2-domain-containing protein</fullName>
    </submittedName>
</protein>
<feature type="compositionally biased region" description="Polar residues" evidence="5">
    <location>
        <begin position="464"/>
        <end position="475"/>
    </location>
</feature>
<sequence length="475" mass="51916">MVLGRPSSAPGGPTGVYYLIARILSAATRLETSTSISLTLSRLRQWKASRGDKIKYTFMVVVASICFYVMTSPPFPYKLAIPGLFTVLILVPITSQFFLPAAPILLYLLIFFSSQFVPAPSRPHIWVSVLPTLETILYGGSISDILTRFGHPLLDILAWIPYGVGHFVMPFVVAAFIFVFAPPGATKFFGAAFGFMNVFAVIMQFLFPCAPPWYELREGLTPANYGMKGSPAGLARIDALFHSHGYTSGFTNAPVPFGAFPSLHAADATIEALFCSYFFPLMLEIPIPFSGSGKGARKRLRLDARILYWAYAFWLYWCTMYLMHHYLVDLVGGSCLATISFYYFLTDEMRVAMEQNYAYRPSEAAPMSAAPPANYPREAFGTRSSMDLARLSNGGEGGRPHLSSIDGSAGGVRMKDMGGKANGGSGSGKSNDNKVLFQVDEGREEEDDDGNDWGNSDDEETGEKSTTASASHSGR</sequence>
<feature type="transmembrane region" description="Helical" evidence="6">
    <location>
        <begin position="124"/>
        <end position="147"/>
    </location>
</feature>
<dbReference type="RefSeq" id="XP_025379370.1">
    <property type="nucleotide sequence ID" value="XM_025519190.1"/>
</dbReference>
<dbReference type="OrthoDB" id="5784at2759"/>
<evidence type="ECO:0000313" key="9">
    <source>
        <dbReference type="Proteomes" id="UP000245768"/>
    </source>
</evidence>
<dbReference type="PANTHER" id="PTHR31310:SF11">
    <property type="entry name" value="INOSITOL PHOSPHORYLCERAMIDE SYNTHASE CATALYTIC SUBUNIT AUR1"/>
    <property type="match status" value="1"/>
</dbReference>
<feature type="transmembrane region" description="Helical" evidence="6">
    <location>
        <begin position="159"/>
        <end position="181"/>
    </location>
</feature>
<evidence type="ECO:0000256" key="2">
    <source>
        <dbReference type="ARBA" id="ARBA00022692"/>
    </source>
</evidence>
<dbReference type="GO" id="GO:0070916">
    <property type="term" value="C:inositol phosphoceramide synthase complex"/>
    <property type="evidence" value="ECO:0007669"/>
    <property type="project" value="TreeGrafter"/>
</dbReference>
<keyword evidence="4 6" id="KW-0472">Membrane</keyword>
<evidence type="ECO:0000313" key="8">
    <source>
        <dbReference type="EMBL" id="PWN92172.1"/>
    </source>
</evidence>
<dbReference type="FunCoup" id="A0A316YSS6">
    <property type="interactions" value="69"/>
</dbReference>
<dbReference type="PANTHER" id="PTHR31310">
    <property type="match status" value="1"/>
</dbReference>
<dbReference type="CDD" id="cd03386">
    <property type="entry name" value="PAP2_Aur1_like"/>
    <property type="match status" value="1"/>
</dbReference>
<dbReference type="EMBL" id="KZ819635">
    <property type="protein sequence ID" value="PWN92172.1"/>
    <property type="molecule type" value="Genomic_DNA"/>
</dbReference>